<dbReference type="PANTHER" id="PTHR11618">
    <property type="entry name" value="TRANSCRIPTION INITIATION FACTOR IIB-RELATED"/>
    <property type="match status" value="1"/>
</dbReference>
<feature type="domain" description="Transcription factor TFIIB cyclin-like" evidence="3">
    <location>
        <begin position="155"/>
        <end position="234"/>
    </location>
</feature>
<reference evidence="4" key="1">
    <citation type="journal article" date="2020" name="Nature">
        <title>Giant virus diversity and host interactions through global metagenomics.</title>
        <authorList>
            <person name="Schulz F."/>
            <person name="Roux S."/>
            <person name="Paez-Espino D."/>
            <person name="Jungbluth S."/>
            <person name="Walsh D.A."/>
            <person name="Denef V.J."/>
            <person name="McMahon K.D."/>
            <person name="Konstantinidis K.T."/>
            <person name="Eloe-Fadrosh E.A."/>
            <person name="Kyrpides N.C."/>
            <person name="Woyke T."/>
        </authorList>
    </citation>
    <scope>NUCLEOTIDE SEQUENCE</scope>
    <source>
        <strain evidence="4">GVMAG-M-3300027963-41</strain>
    </source>
</reference>
<proteinExistence type="predicted"/>
<dbReference type="PRINTS" id="PR00685">
    <property type="entry name" value="TIFACTORIIB"/>
</dbReference>
<dbReference type="GO" id="GO:0070897">
    <property type="term" value="P:transcription preinitiation complex assembly"/>
    <property type="evidence" value="ECO:0007669"/>
    <property type="project" value="InterPro"/>
</dbReference>
<feature type="domain" description="Transcription factor TFIIB cyclin-like" evidence="3">
    <location>
        <begin position="277"/>
        <end position="345"/>
    </location>
</feature>
<dbReference type="InterPro" id="IPR013150">
    <property type="entry name" value="TFIIB_cyclin"/>
</dbReference>
<name>A0A6C0LMT6_9ZZZZ</name>
<dbReference type="GO" id="GO:0005634">
    <property type="term" value="C:nucleus"/>
    <property type="evidence" value="ECO:0007669"/>
    <property type="project" value="TreeGrafter"/>
</dbReference>
<evidence type="ECO:0000256" key="1">
    <source>
        <dbReference type="ARBA" id="ARBA00023015"/>
    </source>
</evidence>
<dbReference type="AlphaFoldDB" id="A0A6C0LMT6"/>
<sequence>MSSLLFPGVSSCVKLSSEEEDLFGGTDWTKAVEELAETAPTSAGDEMVDGFHCEDCDTGLWIQVQTQNDEVICTKCGNHMGFQLDSSAEYRWFGSEDRSPDPTRVGNPLNPLLPESSLGTRILTRPGDSKAMRRIRQYHLWNIMPYRERTLWTIFEMLQVRANNAGISMAIVEETKQLYAQVSTRCICRGQQKDALLAACLFESLKRHDTPRRPVEIADIFQIDAKLITRGVKQFSGLLEEHLHATPLAEKKAETPSTHFRHYLEPAIYKLETPRMLHNQIVDMATKIGNMIDELGVCPETTPSSLAASALALACERMDLEKTNVEVAKVCSISVATLHKCLKRIESWRGVLFPASAEKKSSP</sequence>
<dbReference type="GO" id="GO:0017025">
    <property type="term" value="F:TBP-class protein binding"/>
    <property type="evidence" value="ECO:0007669"/>
    <property type="project" value="InterPro"/>
</dbReference>
<dbReference type="Gene3D" id="1.10.472.170">
    <property type="match status" value="1"/>
</dbReference>
<organism evidence="4">
    <name type="scientific">viral metagenome</name>
    <dbReference type="NCBI Taxonomy" id="1070528"/>
    <lineage>
        <taxon>unclassified sequences</taxon>
        <taxon>metagenomes</taxon>
        <taxon>organismal metagenomes</taxon>
    </lineage>
</organism>
<dbReference type="EMBL" id="MN740533">
    <property type="protein sequence ID" value="QHU31833.1"/>
    <property type="molecule type" value="Genomic_DNA"/>
</dbReference>
<keyword evidence="2" id="KW-0804">Transcription</keyword>
<dbReference type="CDD" id="cd00043">
    <property type="entry name" value="CYCLIN_SF"/>
    <property type="match status" value="1"/>
</dbReference>
<dbReference type="Gene3D" id="1.10.472.10">
    <property type="entry name" value="Cyclin-like"/>
    <property type="match status" value="1"/>
</dbReference>
<keyword evidence="1" id="KW-0805">Transcription regulation</keyword>
<dbReference type="SUPFAM" id="SSF47954">
    <property type="entry name" value="Cyclin-like"/>
    <property type="match status" value="2"/>
</dbReference>
<protein>
    <recommendedName>
        <fullName evidence="3">Transcription factor TFIIB cyclin-like domain-containing protein</fullName>
    </recommendedName>
</protein>
<evidence type="ECO:0000259" key="3">
    <source>
        <dbReference type="Pfam" id="PF00382"/>
    </source>
</evidence>
<dbReference type="Pfam" id="PF00382">
    <property type="entry name" value="TFIIB"/>
    <property type="match status" value="2"/>
</dbReference>
<accession>A0A6C0LMT6</accession>
<dbReference type="InterPro" id="IPR036915">
    <property type="entry name" value="Cyclin-like_sf"/>
</dbReference>
<evidence type="ECO:0000256" key="2">
    <source>
        <dbReference type="ARBA" id="ARBA00023163"/>
    </source>
</evidence>
<dbReference type="PANTHER" id="PTHR11618:SF13">
    <property type="entry name" value="TRANSCRIPTION INITIATION FACTOR IIB"/>
    <property type="match status" value="1"/>
</dbReference>
<dbReference type="InterPro" id="IPR000812">
    <property type="entry name" value="TFIIB"/>
</dbReference>
<dbReference type="GO" id="GO:0097550">
    <property type="term" value="C:transcription preinitiation complex"/>
    <property type="evidence" value="ECO:0007669"/>
    <property type="project" value="TreeGrafter"/>
</dbReference>
<evidence type="ECO:0000313" key="4">
    <source>
        <dbReference type="EMBL" id="QHU31833.1"/>
    </source>
</evidence>